<gene>
    <name evidence="2" type="ORF">K3769_10605</name>
</gene>
<dbReference type="EMBL" id="JAIFZO010000002">
    <property type="protein sequence ID" value="MCX4233227.1"/>
    <property type="molecule type" value="Genomic_DNA"/>
</dbReference>
<keyword evidence="1" id="KW-1133">Transmembrane helix</keyword>
<comment type="caution">
    <text evidence="2">The sequence shown here is derived from an EMBL/GenBank/DDBJ whole genome shotgun (WGS) entry which is preliminary data.</text>
</comment>
<accession>A0ABT3UZM3</accession>
<protein>
    <recommendedName>
        <fullName evidence="4">Conjugal transfer protein TrbC</fullName>
    </recommendedName>
</protein>
<dbReference type="RefSeq" id="WP_267026185.1">
    <property type="nucleotide sequence ID" value="NZ_JAIFZO010000002.1"/>
</dbReference>
<evidence type="ECO:0000256" key="1">
    <source>
        <dbReference type="SAM" id="Phobius"/>
    </source>
</evidence>
<keyword evidence="1" id="KW-0812">Transmembrane</keyword>
<feature type="transmembrane region" description="Helical" evidence="1">
    <location>
        <begin position="45"/>
        <end position="69"/>
    </location>
</feature>
<feature type="transmembrane region" description="Helical" evidence="1">
    <location>
        <begin position="81"/>
        <end position="102"/>
    </location>
</feature>
<keyword evidence="3" id="KW-1185">Reference proteome</keyword>
<reference evidence="2" key="1">
    <citation type="journal article" date="2022" name="bioRxiv">
        <title>Discovery and biosynthetic assessment of Streptomyces ortus sp nov. isolated from a deep-sea sponge.</title>
        <authorList>
            <person name="Williams S.E."/>
        </authorList>
    </citation>
    <scope>NUCLEOTIDE SEQUENCE</scope>
    <source>
        <strain evidence="2">A15ISP2-DRY2</strain>
    </source>
</reference>
<dbReference type="Proteomes" id="UP001165590">
    <property type="component" value="Unassembled WGS sequence"/>
</dbReference>
<evidence type="ECO:0000313" key="3">
    <source>
        <dbReference type="Proteomes" id="UP001165590"/>
    </source>
</evidence>
<evidence type="ECO:0000313" key="2">
    <source>
        <dbReference type="EMBL" id="MCX4233227.1"/>
    </source>
</evidence>
<name>A0ABT3UZM3_9ACTN</name>
<keyword evidence="1" id="KW-0472">Membrane</keyword>
<evidence type="ECO:0008006" key="4">
    <source>
        <dbReference type="Google" id="ProtNLM"/>
    </source>
</evidence>
<sequence>MKDTLHSLYARGGHYLTFREEGDVPNPTRKAPAELSDAVDTVLGITAWLGTAAGVAGIMITGVMMAVSMKRGEGSEHMSRLGMVLGGCILVSTAGPVVKFFFAAQ</sequence>
<organism evidence="2 3">
    <name type="scientific">Streptomyces ortus</name>
    <dbReference type="NCBI Taxonomy" id="2867268"/>
    <lineage>
        <taxon>Bacteria</taxon>
        <taxon>Bacillati</taxon>
        <taxon>Actinomycetota</taxon>
        <taxon>Actinomycetes</taxon>
        <taxon>Kitasatosporales</taxon>
        <taxon>Streptomycetaceae</taxon>
        <taxon>Streptomyces</taxon>
    </lineage>
</organism>
<proteinExistence type="predicted"/>